<gene>
    <name evidence="4" type="ORF">FB562_2527</name>
</gene>
<evidence type="ECO:0000313" key="5">
    <source>
        <dbReference type="Proteomes" id="UP000317998"/>
    </source>
</evidence>
<feature type="region of interest" description="Disordered" evidence="1">
    <location>
        <begin position="160"/>
        <end position="180"/>
    </location>
</feature>
<keyword evidence="2" id="KW-0472">Membrane</keyword>
<dbReference type="RefSeq" id="WP_141881635.1">
    <property type="nucleotide sequence ID" value="NZ_VFOM01000004.1"/>
</dbReference>
<dbReference type="EMBL" id="VFOM01000004">
    <property type="protein sequence ID" value="TQL41941.1"/>
    <property type="molecule type" value="Genomic_DNA"/>
</dbReference>
<dbReference type="InterPro" id="IPR043724">
    <property type="entry name" value="DUF5666"/>
</dbReference>
<evidence type="ECO:0000256" key="1">
    <source>
        <dbReference type="SAM" id="MobiDB-lite"/>
    </source>
</evidence>
<keyword evidence="2" id="KW-1133">Transmembrane helix</keyword>
<dbReference type="Proteomes" id="UP000317998">
    <property type="component" value="Unassembled WGS sequence"/>
</dbReference>
<sequence length="180" mass="17229">MTDTTTPAATETAVLDATASAPKTGRRWTRHITPALGGLALLVIGFFGGLLVGQNSGSTGPGQGNLPGGMSSLPEGMNGGSGGGVGGGVGGPGGFTSGTITSVDGDTITLELSDGSTVTVTAGSDTTITTTEESSVGELAEGDTLTVVGETDDDGTIAATSISEGERGFGGFSGGATPSN</sequence>
<keyword evidence="5" id="KW-1185">Reference proteome</keyword>
<organism evidence="4 5">
    <name type="scientific">Homoserinimonas aerilata</name>
    <dbReference type="NCBI Taxonomy" id="1162970"/>
    <lineage>
        <taxon>Bacteria</taxon>
        <taxon>Bacillati</taxon>
        <taxon>Actinomycetota</taxon>
        <taxon>Actinomycetes</taxon>
        <taxon>Micrococcales</taxon>
        <taxon>Microbacteriaceae</taxon>
        <taxon>Homoserinimonas</taxon>
    </lineage>
</organism>
<dbReference type="Pfam" id="PF18914">
    <property type="entry name" value="DUF5666"/>
    <property type="match status" value="1"/>
</dbReference>
<feature type="compositionally biased region" description="Low complexity" evidence="1">
    <location>
        <begin position="1"/>
        <end position="13"/>
    </location>
</feature>
<name>A0A542Y1H7_9MICO</name>
<comment type="caution">
    <text evidence="4">The sequence shown here is derived from an EMBL/GenBank/DDBJ whole genome shotgun (WGS) entry which is preliminary data.</text>
</comment>
<feature type="region of interest" description="Disordered" evidence="1">
    <location>
        <begin position="1"/>
        <end position="25"/>
    </location>
</feature>
<evidence type="ECO:0000256" key="2">
    <source>
        <dbReference type="SAM" id="Phobius"/>
    </source>
</evidence>
<evidence type="ECO:0000259" key="3">
    <source>
        <dbReference type="Pfam" id="PF18914"/>
    </source>
</evidence>
<feature type="domain" description="DUF5666" evidence="3">
    <location>
        <begin position="98"/>
        <end position="162"/>
    </location>
</feature>
<proteinExistence type="predicted"/>
<accession>A0A542Y1H7</accession>
<feature type="transmembrane region" description="Helical" evidence="2">
    <location>
        <begin position="32"/>
        <end position="53"/>
    </location>
</feature>
<keyword evidence="2" id="KW-0812">Transmembrane</keyword>
<dbReference type="AlphaFoldDB" id="A0A542Y1H7"/>
<reference evidence="4 5" key="1">
    <citation type="submission" date="2019-06" db="EMBL/GenBank/DDBJ databases">
        <title>Sequencing the genomes of 1000 actinobacteria strains.</title>
        <authorList>
            <person name="Klenk H.-P."/>
        </authorList>
    </citation>
    <scope>NUCLEOTIDE SEQUENCE [LARGE SCALE GENOMIC DNA]</scope>
    <source>
        <strain evidence="4 5">DSM 26477</strain>
    </source>
</reference>
<protein>
    <submittedName>
        <fullName evidence="4">Myosin-like protein</fullName>
    </submittedName>
</protein>
<evidence type="ECO:0000313" key="4">
    <source>
        <dbReference type="EMBL" id="TQL41941.1"/>
    </source>
</evidence>